<accession>A0A225WGS1</accession>
<proteinExistence type="predicted"/>
<protein>
    <submittedName>
        <fullName evidence="1">Uncharacterized protein</fullName>
    </submittedName>
</protein>
<dbReference type="EMBL" id="NBNE01000904">
    <property type="protein sequence ID" value="OWZ16604.1"/>
    <property type="molecule type" value="Genomic_DNA"/>
</dbReference>
<evidence type="ECO:0000313" key="2">
    <source>
        <dbReference type="Proteomes" id="UP000198211"/>
    </source>
</evidence>
<name>A0A225WGS1_9STRA</name>
<sequence>MEVTYANGKRMIFYRLSALSHSQPAFLEKEHEVLVLTGKLIASSPKKNLRKRLYLKAGSLAPVKNASFIIVENSE</sequence>
<dbReference type="Proteomes" id="UP000198211">
    <property type="component" value="Unassembled WGS sequence"/>
</dbReference>
<organism evidence="1 2">
    <name type="scientific">Phytophthora megakarya</name>
    <dbReference type="NCBI Taxonomy" id="4795"/>
    <lineage>
        <taxon>Eukaryota</taxon>
        <taxon>Sar</taxon>
        <taxon>Stramenopiles</taxon>
        <taxon>Oomycota</taxon>
        <taxon>Peronosporomycetes</taxon>
        <taxon>Peronosporales</taxon>
        <taxon>Peronosporaceae</taxon>
        <taxon>Phytophthora</taxon>
    </lineage>
</organism>
<evidence type="ECO:0000313" key="1">
    <source>
        <dbReference type="EMBL" id="OWZ16604.1"/>
    </source>
</evidence>
<reference evidence="2" key="1">
    <citation type="submission" date="2017-03" db="EMBL/GenBank/DDBJ databases">
        <title>Phytopthora megakarya and P. palmivora, two closely related causual agents of cacao black pod achieved similar genome size and gene model numbers by different mechanisms.</title>
        <authorList>
            <person name="Ali S."/>
            <person name="Shao J."/>
            <person name="Larry D.J."/>
            <person name="Kronmiller B."/>
            <person name="Shen D."/>
            <person name="Strem M.D."/>
            <person name="Melnick R.L."/>
            <person name="Guiltinan M.J."/>
            <person name="Tyler B.M."/>
            <person name="Meinhardt L.W."/>
            <person name="Bailey B.A."/>
        </authorList>
    </citation>
    <scope>NUCLEOTIDE SEQUENCE [LARGE SCALE GENOMIC DNA]</scope>
    <source>
        <strain evidence="2">zdho120</strain>
    </source>
</reference>
<keyword evidence="2" id="KW-1185">Reference proteome</keyword>
<comment type="caution">
    <text evidence="1">The sequence shown here is derived from an EMBL/GenBank/DDBJ whole genome shotgun (WGS) entry which is preliminary data.</text>
</comment>
<gene>
    <name evidence="1" type="ORF">PHMEG_0009588</name>
</gene>
<dbReference type="AlphaFoldDB" id="A0A225WGS1"/>